<gene>
    <name evidence="2" type="ORF">FPZ44_05460</name>
</gene>
<evidence type="ECO:0000313" key="2">
    <source>
        <dbReference type="EMBL" id="TVX92550.1"/>
    </source>
</evidence>
<feature type="signal peptide" evidence="1">
    <location>
        <begin position="1"/>
        <end position="26"/>
    </location>
</feature>
<keyword evidence="3" id="KW-1185">Reference proteome</keyword>
<dbReference type="Proteomes" id="UP000318102">
    <property type="component" value="Unassembled WGS sequence"/>
</dbReference>
<dbReference type="EMBL" id="VNJK01000001">
    <property type="protein sequence ID" value="TVX92550.1"/>
    <property type="molecule type" value="Genomic_DNA"/>
</dbReference>
<dbReference type="OrthoDB" id="9832847at2"/>
<sequence>MKNAILKKSLATLLLLSVVLPATVSATPNEIHENRQLTERFNATIQYVKGLPQSTESNNDLSGKNNSTLYVNPFGSLAVGESKVSNGVGAVVGAGTTKGKWITTVTSATASLWYIMVFQQPVLVSSGDKDISIGFGTAISHVSAFQPQIGRHETVTIHTATHDGVLYEQRTAAGVFYGGKPI</sequence>
<accession>A0A559IY46</accession>
<name>A0A559IY46_9BACL</name>
<evidence type="ECO:0000313" key="3">
    <source>
        <dbReference type="Proteomes" id="UP000318102"/>
    </source>
</evidence>
<protein>
    <submittedName>
        <fullName evidence="2">Uncharacterized protein</fullName>
    </submittedName>
</protein>
<organism evidence="2 3">
    <name type="scientific">Paenibacillus agilis</name>
    <dbReference type="NCBI Taxonomy" id="3020863"/>
    <lineage>
        <taxon>Bacteria</taxon>
        <taxon>Bacillati</taxon>
        <taxon>Bacillota</taxon>
        <taxon>Bacilli</taxon>
        <taxon>Bacillales</taxon>
        <taxon>Paenibacillaceae</taxon>
        <taxon>Paenibacillus</taxon>
    </lineage>
</organism>
<dbReference type="AlphaFoldDB" id="A0A559IY46"/>
<dbReference type="RefSeq" id="WP_144988119.1">
    <property type="nucleotide sequence ID" value="NZ_VNJK01000001.1"/>
</dbReference>
<comment type="caution">
    <text evidence="2">The sequence shown here is derived from an EMBL/GenBank/DDBJ whole genome shotgun (WGS) entry which is preliminary data.</text>
</comment>
<reference evidence="2 3" key="1">
    <citation type="submission" date="2019-07" db="EMBL/GenBank/DDBJ databases">
        <authorList>
            <person name="Kim J."/>
        </authorList>
    </citation>
    <scope>NUCLEOTIDE SEQUENCE [LARGE SCALE GENOMIC DNA]</scope>
    <source>
        <strain evidence="2 3">N4</strain>
    </source>
</reference>
<feature type="chain" id="PRO_5021857683" evidence="1">
    <location>
        <begin position="27"/>
        <end position="182"/>
    </location>
</feature>
<keyword evidence="1" id="KW-0732">Signal</keyword>
<evidence type="ECO:0000256" key="1">
    <source>
        <dbReference type="SAM" id="SignalP"/>
    </source>
</evidence>
<proteinExistence type="predicted"/>